<dbReference type="AlphaFoldDB" id="A0A6J5DYB6"/>
<accession>A0A6J5DYB6</accession>
<name>A0A6J5DYB6_9BURK</name>
<dbReference type="RefSeq" id="WP_175227622.1">
    <property type="nucleotide sequence ID" value="NZ_CADIKH010000014.1"/>
</dbReference>
<dbReference type="EMBL" id="CADIKH010000014">
    <property type="protein sequence ID" value="CAB3758667.1"/>
    <property type="molecule type" value="Genomic_DNA"/>
</dbReference>
<organism evidence="1 2">
    <name type="scientific">Paraburkholderia humisilvae</name>
    <dbReference type="NCBI Taxonomy" id="627669"/>
    <lineage>
        <taxon>Bacteria</taxon>
        <taxon>Pseudomonadati</taxon>
        <taxon>Pseudomonadota</taxon>
        <taxon>Betaproteobacteria</taxon>
        <taxon>Burkholderiales</taxon>
        <taxon>Burkholderiaceae</taxon>
        <taxon>Paraburkholderia</taxon>
    </lineage>
</organism>
<proteinExistence type="predicted"/>
<keyword evidence="2" id="KW-1185">Reference proteome</keyword>
<protein>
    <submittedName>
        <fullName evidence="1">Uncharacterized protein</fullName>
    </submittedName>
</protein>
<reference evidence="1 2" key="1">
    <citation type="submission" date="2020-04" db="EMBL/GenBank/DDBJ databases">
        <authorList>
            <person name="De Canck E."/>
        </authorList>
    </citation>
    <scope>NUCLEOTIDE SEQUENCE [LARGE SCALE GENOMIC DNA]</scope>
    <source>
        <strain evidence="1 2">LMG 29542</strain>
    </source>
</reference>
<evidence type="ECO:0000313" key="1">
    <source>
        <dbReference type="EMBL" id="CAB3758667.1"/>
    </source>
</evidence>
<dbReference type="Proteomes" id="UP000494363">
    <property type="component" value="Unassembled WGS sequence"/>
</dbReference>
<evidence type="ECO:0000313" key="2">
    <source>
        <dbReference type="Proteomes" id="UP000494363"/>
    </source>
</evidence>
<sequence length="69" mass="7617">MKYVAKLRDGGETRYGYGETDHAAVQDAVSAMPAAPGSTAWLVVYTEDAVGTVDTRYAMPYFRYCIETE</sequence>
<gene>
    <name evidence="1" type="ORF">LMG29542_03400</name>
</gene>